<evidence type="ECO:0000313" key="1">
    <source>
        <dbReference type="EMBL" id="QNK41195.1"/>
    </source>
</evidence>
<gene>
    <name evidence="1" type="primary">mobC</name>
    <name evidence="1" type="ORF">HCR03_02480</name>
</gene>
<dbReference type="Proteomes" id="UP000515909">
    <property type="component" value="Chromosome"/>
</dbReference>
<dbReference type="KEGG" id="cfem:HCR03_02480"/>
<dbReference type="EMBL" id="CP060286">
    <property type="protein sequence ID" value="QNK41195.1"/>
    <property type="molecule type" value="Genomic_DNA"/>
</dbReference>
<dbReference type="AlphaFoldDB" id="A0A7G8TC54"/>
<reference evidence="1 2" key="1">
    <citation type="submission" date="2020-08" db="EMBL/GenBank/DDBJ databases">
        <title>The isolate Caproiciproducens sp. 7D4C2 produces n-caproate at mildly acidic conditions from hexoses: genome and rBOX comparison with related strains and chain-elongating bacteria.</title>
        <authorList>
            <person name="Esquivel-Elizondo S."/>
            <person name="Bagci C."/>
            <person name="Temovska M."/>
            <person name="Jeon B.S."/>
            <person name="Bessarab I."/>
            <person name="Williams R.B.H."/>
            <person name="Huson D.H."/>
            <person name="Angenent L.T."/>
        </authorList>
    </citation>
    <scope>NUCLEOTIDE SEQUENCE [LARGE SCALE GENOMIC DNA]</scope>
    <source>
        <strain evidence="1 2">7D4C2</strain>
    </source>
</reference>
<evidence type="ECO:0000313" key="2">
    <source>
        <dbReference type="Proteomes" id="UP000515909"/>
    </source>
</evidence>
<organism evidence="1 2">
    <name type="scientific">Caproicibacter fermentans</name>
    <dbReference type="NCBI Taxonomy" id="2576756"/>
    <lineage>
        <taxon>Bacteria</taxon>
        <taxon>Bacillati</taxon>
        <taxon>Bacillota</taxon>
        <taxon>Clostridia</taxon>
        <taxon>Eubacteriales</taxon>
        <taxon>Acutalibacteraceae</taxon>
        <taxon>Caproicibacter</taxon>
    </lineage>
</organism>
<dbReference type="InterPro" id="IPR053842">
    <property type="entry name" value="NikA-like"/>
</dbReference>
<protein>
    <submittedName>
        <fullName evidence="1">Plasmid mobilization relaxosome protein MobC</fullName>
    </submittedName>
</protein>
<proteinExistence type="predicted"/>
<sequence length="109" mass="12736">MRERNVQIKFFLSPKEAEFIEKKMQEAGIRNKSAYLRKMALDGYIIRIDFTELQKFIDALSRIGNNLNQIAKVANTYGEVSMPVVHEFEAEAMKILYQAEKSIKWLYGK</sequence>
<dbReference type="Pfam" id="PF21983">
    <property type="entry name" value="NikA-like"/>
    <property type="match status" value="1"/>
</dbReference>
<dbReference type="RefSeq" id="WP_187036529.1">
    <property type="nucleotide sequence ID" value="NZ_CP060286.1"/>
</dbReference>
<accession>A0A7G8TC54</accession>
<name>A0A7G8TC54_9FIRM</name>